<evidence type="ECO:0000313" key="3">
    <source>
        <dbReference type="Proteomes" id="UP000250321"/>
    </source>
</evidence>
<reference evidence="2 3" key="1">
    <citation type="submission" date="2018-02" db="EMBL/GenBank/DDBJ databases">
        <title>Draft genome of wild Prunus yedoensis var. nudiflora.</title>
        <authorList>
            <person name="Baek S."/>
            <person name="Kim J.-H."/>
            <person name="Choi K."/>
            <person name="Kim G.-B."/>
            <person name="Cho A."/>
            <person name="Jang H."/>
            <person name="Shin C.-H."/>
            <person name="Yu H.-J."/>
            <person name="Mun J.-H."/>
        </authorList>
    </citation>
    <scope>NUCLEOTIDE SEQUENCE [LARGE SCALE GENOMIC DNA]</scope>
    <source>
        <strain evidence="3">cv. Jeju island</strain>
        <tissue evidence="2">Leaf</tissue>
    </source>
</reference>
<dbReference type="OrthoDB" id="1921870at2759"/>
<dbReference type="AlphaFoldDB" id="A0A314Z0Y1"/>
<comment type="caution">
    <text evidence="2">The sequence shown here is derived from an EMBL/GenBank/DDBJ whole genome shotgun (WGS) entry which is preliminary data.</text>
</comment>
<feature type="region of interest" description="Disordered" evidence="1">
    <location>
        <begin position="105"/>
        <end position="125"/>
    </location>
</feature>
<dbReference type="EMBL" id="PJQY01000281">
    <property type="protein sequence ID" value="PQQ13925.1"/>
    <property type="molecule type" value="Genomic_DNA"/>
</dbReference>
<evidence type="ECO:0000313" key="2">
    <source>
        <dbReference type="EMBL" id="PQQ13925.1"/>
    </source>
</evidence>
<accession>A0A314Z0Y1</accession>
<protein>
    <submittedName>
        <fullName evidence="2">Uncharacterized protein</fullName>
    </submittedName>
</protein>
<proteinExistence type="predicted"/>
<dbReference type="Proteomes" id="UP000250321">
    <property type="component" value="Unassembled WGS sequence"/>
</dbReference>
<keyword evidence="3" id="KW-1185">Reference proteome</keyword>
<name>A0A314Z0Y1_PRUYE</name>
<gene>
    <name evidence="2" type="ORF">Pyn_00728</name>
</gene>
<evidence type="ECO:0000256" key="1">
    <source>
        <dbReference type="SAM" id="MobiDB-lite"/>
    </source>
</evidence>
<sequence length="125" mass="14142">MSLPHVHRFVMTKFQKRNVRNRMLRIGQATKTGEKLGAIEQFAELHKNEKNVWNIGAKSKWEEIIAIRVETSTCDTKTITDDEIVAKVLGVKSGYIKGCRFGPRPSGSLSKAHVSQHNKELDQIV</sequence>
<organism evidence="2 3">
    <name type="scientific">Prunus yedoensis var. nudiflora</name>
    <dbReference type="NCBI Taxonomy" id="2094558"/>
    <lineage>
        <taxon>Eukaryota</taxon>
        <taxon>Viridiplantae</taxon>
        <taxon>Streptophyta</taxon>
        <taxon>Embryophyta</taxon>
        <taxon>Tracheophyta</taxon>
        <taxon>Spermatophyta</taxon>
        <taxon>Magnoliopsida</taxon>
        <taxon>eudicotyledons</taxon>
        <taxon>Gunneridae</taxon>
        <taxon>Pentapetalae</taxon>
        <taxon>rosids</taxon>
        <taxon>fabids</taxon>
        <taxon>Rosales</taxon>
        <taxon>Rosaceae</taxon>
        <taxon>Amygdaloideae</taxon>
        <taxon>Amygdaleae</taxon>
        <taxon>Prunus</taxon>
    </lineage>
</organism>